<reference evidence="1" key="1">
    <citation type="submission" date="2018-11" db="EMBL/GenBank/DDBJ databases">
        <authorList>
            <consortium name="Pathogen Informatics"/>
        </authorList>
    </citation>
    <scope>NUCLEOTIDE SEQUENCE</scope>
</reference>
<gene>
    <name evidence="1" type="ORF">PXEA_LOCUS31567</name>
</gene>
<dbReference type="AlphaFoldDB" id="A0A3S5BSU3"/>
<dbReference type="EMBL" id="CAAALY010256962">
    <property type="protein sequence ID" value="VEL38127.1"/>
    <property type="molecule type" value="Genomic_DNA"/>
</dbReference>
<proteinExistence type="predicted"/>
<name>A0A3S5BSU3_9PLAT</name>
<protein>
    <submittedName>
        <fullName evidence="1">Uncharacterized protein</fullName>
    </submittedName>
</protein>
<dbReference type="Proteomes" id="UP000784294">
    <property type="component" value="Unassembled WGS sequence"/>
</dbReference>
<accession>A0A3S5BSU3</accession>
<comment type="caution">
    <text evidence="1">The sequence shown here is derived from an EMBL/GenBank/DDBJ whole genome shotgun (WGS) entry which is preliminary data.</text>
</comment>
<evidence type="ECO:0000313" key="2">
    <source>
        <dbReference type="Proteomes" id="UP000784294"/>
    </source>
</evidence>
<sequence>MHALGPSLRWGGERYSLVSSRTCTLHEADMILLSPSKSVYSPTLLPCLTVKLERRWRVSVRPHSLKSSWAEGRGCGFENFSFGIRLFRDNRMFLADKTDPKGIKVGFTPQSLGSM</sequence>
<keyword evidence="2" id="KW-1185">Reference proteome</keyword>
<organism evidence="1 2">
    <name type="scientific">Protopolystoma xenopodis</name>
    <dbReference type="NCBI Taxonomy" id="117903"/>
    <lineage>
        <taxon>Eukaryota</taxon>
        <taxon>Metazoa</taxon>
        <taxon>Spiralia</taxon>
        <taxon>Lophotrochozoa</taxon>
        <taxon>Platyhelminthes</taxon>
        <taxon>Monogenea</taxon>
        <taxon>Polyopisthocotylea</taxon>
        <taxon>Polystomatidea</taxon>
        <taxon>Polystomatidae</taxon>
        <taxon>Protopolystoma</taxon>
    </lineage>
</organism>
<evidence type="ECO:0000313" key="1">
    <source>
        <dbReference type="EMBL" id="VEL38127.1"/>
    </source>
</evidence>